<feature type="region of interest" description="Disordered" evidence="1">
    <location>
        <begin position="1"/>
        <end position="23"/>
    </location>
</feature>
<accession>A0A0A9H0M0</accession>
<evidence type="ECO:0000256" key="1">
    <source>
        <dbReference type="SAM" id="MobiDB-lite"/>
    </source>
</evidence>
<protein>
    <submittedName>
        <fullName evidence="2">Uncharacterized protein</fullName>
    </submittedName>
</protein>
<reference evidence="2" key="1">
    <citation type="submission" date="2014-09" db="EMBL/GenBank/DDBJ databases">
        <authorList>
            <person name="Magalhaes I.L.F."/>
            <person name="Oliveira U."/>
            <person name="Santos F.R."/>
            <person name="Vidigal T.H.D.A."/>
            <person name="Brescovit A.D."/>
            <person name="Santos A.J."/>
        </authorList>
    </citation>
    <scope>NUCLEOTIDE SEQUENCE</scope>
    <source>
        <tissue evidence="2">Shoot tissue taken approximately 20 cm above the soil surface</tissue>
    </source>
</reference>
<name>A0A0A9H0M0_ARUDO</name>
<sequence>MQIPCGHGKAAQDRAGARSSCNPPQAIPLFWV</sequence>
<proteinExistence type="predicted"/>
<organism evidence="2">
    <name type="scientific">Arundo donax</name>
    <name type="common">Giant reed</name>
    <name type="synonym">Donax arundinaceus</name>
    <dbReference type="NCBI Taxonomy" id="35708"/>
    <lineage>
        <taxon>Eukaryota</taxon>
        <taxon>Viridiplantae</taxon>
        <taxon>Streptophyta</taxon>
        <taxon>Embryophyta</taxon>
        <taxon>Tracheophyta</taxon>
        <taxon>Spermatophyta</taxon>
        <taxon>Magnoliopsida</taxon>
        <taxon>Liliopsida</taxon>
        <taxon>Poales</taxon>
        <taxon>Poaceae</taxon>
        <taxon>PACMAD clade</taxon>
        <taxon>Arundinoideae</taxon>
        <taxon>Arundineae</taxon>
        <taxon>Arundo</taxon>
    </lineage>
</organism>
<dbReference type="EMBL" id="GBRH01171483">
    <property type="protein sequence ID" value="JAE26413.1"/>
    <property type="molecule type" value="Transcribed_RNA"/>
</dbReference>
<reference evidence="2" key="2">
    <citation type="journal article" date="2015" name="Data Brief">
        <title>Shoot transcriptome of the giant reed, Arundo donax.</title>
        <authorList>
            <person name="Barrero R.A."/>
            <person name="Guerrero F.D."/>
            <person name="Moolhuijzen P."/>
            <person name="Goolsby J.A."/>
            <person name="Tidwell J."/>
            <person name="Bellgard S.E."/>
            <person name="Bellgard M.I."/>
        </authorList>
    </citation>
    <scope>NUCLEOTIDE SEQUENCE</scope>
    <source>
        <tissue evidence="2">Shoot tissue taken approximately 20 cm above the soil surface</tissue>
    </source>
</reference>
<evidence type="ECO:0000313" key="2">
    <source>
        <dbReference type="EMBL" id="JAE26413.1"/>
    </source>
</evidence>
<dbReference type="AlphaFoldDB" id="A0A0A9H0M0"/>